<dbReference type="RefSeq" id="WP_249098244.1">
    <property type="nucleotide sequence ID" value="NZ_JAMAST010000002.1"/>
</dbReference>
<comment type="caution">
    <text evidence="8">The sequence shown here is derived from an EMBL/GenBank/DDBJ whole genome shotgun (WGS) entry which is preliminary data.</text>
</comment>
<evidence type="ECO:0000256" key="5">
    <source>
        <dbReference type="ARBA" id="ARBA00023136"/>
    </source>
</evidence>
<gene>
    <name evidence="8" type="ORF">M3N64_03750</name>
</gene>
<evidence type="ECO:0000313" key="8">
    <source>
        <dbReference type="EMBL" id="MCL1631060.1"/>
    </source>
</evidence>
<keyword evidence="4 6" id="KW-1133">Transmembrane helix</keyword>
<feature type="transmembrane region" description="Helical" evidence="6">
    <location>
        <begin position="84"/>
        <end position="105"/>
    </location>
</feature>
<keyword evidence="9" id="KW-1185">Reference proteome</keyword>
<name>A0ABT0M9P1_9BACL</name>
<evidence type="ECO:0000256" key="1">
    <source>
        <dbReference type="ARBA" id="ARBA00004651"/>
    </source>
</evidence>
<feature type="transmembrane region" description="Helical" evidence="6">
    <location>
        <begin position="154"/>
        <end position="175"/>
    </location>
</feature>
<dbReference type="PIRSF" id="PIRSF006483">
    <property type="entry name" value="Membrane_protein_YitT"/>
    <property type="match status" value="1"/>
</dbReference>
<feature type="transmembrane region" description="Helical" evidence="6">
    <location>
        <begin position="12"/>
        <end position="32"/>
    </location>
</feature>
<dbReference type="Proteomes" id="UP001203004">
    <property type="component" value="Unassembled WGS sequence"/>
</dbReference>
<evidence type="ECO:0000256" key="2">
    <source>
        <dbReference type="ARBA" id="ARBA00022475"/>
    </source>
</evidence>
<evidence type="ECO:0000256" key="6">
    <source>
        <dbReference type="SAM" id="Phobius"/>
    </source>
</evidence>
<feature type="transmembrane region" description="Helical" evidence="6">
    <location>
        <begin position="111"/>
        <end position="133"/>
    </location>
</feature>
<dbReference type="InterPro" id="IPR015867">
    <property type="entry name" value="N-reg_PII/ATP_PRibTrfase_C"/>
</dbReference>
<evidence type="ECO:0000256" key="4">
    <source>
        <dbReference type="ARBA" id="ARBA00022989"/>
    </source>
</evidence>
<dbReference type="InterPro" id="IPR019264">
    <property type="entry name" value="DUF2179"/>
</dbReference>
<sequence>MKSQSIQQVLKISIIVIIGALLNAAALNLFLIPAKVLAGGVTGIAQLISALLEPTSFHISTGILLLLLNIPVVYAGWIKVGRRFTFYSTASVALTTLFMELIPLHPLTDDILLNAVFGGVVQAIGSGLTLKFGASGGGMDIIAMILTRVKDRPIGFYMFALNGVIILSAGFLFGWRRALYTLLQLYVSIRVVDAIHTSYVKLTAWVVTDKANELQQVIARQMYRGLTRISAKGGYTNKDKDVLMIVFTRYELYQLKQIIKAVDPHAFTNIVETTDVFGLFMRKKEQ</sequence>
<keyword evidence="2" id="KW-1003">Cell membrane</keyword>
<accession>A0ABT0M9P1</accession>
<protein>
    <submittedName>
        <fullName evidence="8">YitT family protein</fullName>
    </submittedName>
</protein>
<reference evidence="8 9" key="1">
    <citation type="submission" date="2022-05" db="EMBL/GenBank/DDBJ databases">
        <title>Sporolactobacillus sp nov CPB3-1, isolated from tree bark (Mangifera indica L.).</title>
        <authorList>
            <person name="Phuengjayaem S."/>
            <person name="Tanasupawat S."/>
        </authorList>
    </citation>
    <scope>NUCLEOTIDE SEQUENCE [LARGE SCALE GENOMIC DNA]</scope>
    <source>
        <strain evidence="8 9">CPB3-1</strain>
    </source>
</reference>
<dbReference type="Pfam" id="PF10035">
    <property type="entry name" value="DUF2179"/>
    <property type="match status" value="1"/>
</dbReference>
<feature type="domain" description="DUF2179" evidence="7">
    <location>
        <begin position="224"/>
        <end position="278"/>
    </location>
</feature>
<keyword evidence="3 6" id="KW-0812">Transmembrane</keyword>
<dbReference type="Gene3D" id="3.30.70.120">
    <property type="match status" value="1"/>
</dbReference>
<evidence type="ECO:0000256" key="3">
    <source>
        <dbReference type="ARBA" id="ARBA00022692"/>
    </source>
</evidence>
<dbReference type="InterPro" id="IPR051461">
    <property type="entry name" value="UPF0750_membrane"/>
</dbReference>
<dbReference type="PANTHER" id="PTHR33545">
    <property type="entry name" value="UPF0750 MEMBRANE PROTEIN YITT-RELATED"/>
    <property type="match status" value="1"/>
</dbReference>
<comment type="subcellular location">
    <subcellularLocation>
        <location evidence="1">Cell membrane</location>
        <topology evidence="1">Multi-pass membrane protein</topology>
    </subcellularLocation>
</comment>
<evidence type="ECO:0000313" key="9">
    <source>
        <dbReference type="Proteomes" id="UP001203004"/>
    </source>
</evidence>
<feature type="transmembrane region" description="Helical" evidence="6">
    <location>
        <begin position="57"/>
        <end position="77"/>
    </location>
</feature>
<dbReference type="EMBL" id="JAMAST010000002">
    <property type="protein sequence ID" value="MCL1631060.1"/>
    <property type="molecule type" value="Genomic_DNA"/>
</dbReference>
<keyword evidence="5 6" id="KW-0472">Membrane</keyword>
<proteinExistence type="predicted"/>
<dbReference type="Pfam" id="PF02588">
    <property type="entry name" value="YitT_membrane"/>
    <property type="match status" value="1"/>
</dbReference>
<dbReference type="PANTHER" id="PTHR33545:SF5">
    <property type="entry name" value="UPF0750 MEMBRANE PROTEIN YITT"/>
    <property type="match status" value="1"/>
</dbReference>
<dbReference type="InterPro" id="IPR003740">
    <property type="entry name" value="YitT"/>
</dbReference>
<organism evidence="8 9">
    <name type="scientific">Sporolactobacillus mangiferae</name>
    <dbReference type="NCBI Taxonomy" id="2940498"/>
    <lineage>
        <taxon>Bacteria</taxon>
        <taxon>Bacillati</taxon>
        <taxon>Bacillota</taxon>
        <taxon>Bacilli</taxon>
        <taxon>Bacillales</taxon>
        <taxon>Sporolactobacillaceae</taxon>
        <taxon>Sporolactobacillus</taxon>
    </lineage>
</organism>
<dbReference type="CDD" id="cd16380">
    <property type="entry name" value="YitT_C"/>
    <property type="match status" value="1"/>
</dbReference>
<evidence type="ECO:0000259" key="7">
    <source>
        <dbReference type="Pfam" id="PF10035"/>
    </source>
</evidence>